<gene>
    <name evidence="1" type="ORF">RPERSI_LOCUS3456</name>
</gene>
<sequence length="213" mass="24178">MYPGRKYEQQYGGKPSNSGYPGYQAPPPQQPALQPLPPGWLSLYDHASQKYYFVNQATGITQWEPPPPNQQYYSPPSQPPQNQQYYSPTSQPPPNQRYNAPSQPPPNQQYNNAPPPYQQSPGTAYNQPQQYPAQGYVMYQNPNIPSSPNYVLSNCCINDVQNVKKFLIELYGFSEANMLILTDDQKDPTRRPLRGNIIAAMHWLVQDAKPNDS</sequence>
<accession>A0ACA9LRW8</accession>
<protein>
    <submittedName>
        <fullName evidence="1">35759_t:CDS:1</fullName>
    </submittedName>
</protein>
<dbReference type="Proteomes" id="UP000789920">
    <property type="component" value="Unassembled WGS sequence"/>
</dbReference>
<name>A0ACA9LRW8_9GLOM</name>
<organism evidence="1 2">
    <name type="scientific">Racocetra persica</name>
    <dbReference type="NCBI Taxonomy" id="160502"/>
    <lineage>
        <taxon>Eukaryota</taxon>
        <taxon>Fungi</taxon>
        <taxon>Fungi incertae sedis</taxon>
        <taxon>Mucoromycota</taxon>
        <taxon>Glomeromycotina</taxon>
        <taxon>Glomeromycetes</taxon>
        <taxon>Diversisporales</taxon>
        <taxon>Gigasporaceae</taxon>
        <taxon>Racocetra</taxon>
    </lineage>
</organism>
<feature type="non-terminal residue" evidence="1">
    <location>
        <position position="213"/>
    </location>
</feature>
<evidence type="ECO:0000313" key="1">
    <source>
        <dbReference type="EMBL" id="CAG8538691.1"/>
    </source>
</evidence>
<dbReference type="EMBL" id="CAJVQC010004296">
    <property type="protein sequence ID" value="CAG8538691.1"/>
    <property type="molecule type" value="Genomic_DNA"/>
</dbReference>
<keyword evidence="2" id="KW-1185">Reference proteome</keyword>
<evidence type="ECO:0000313" key="2">
    <source>
        <dbReference type="Proteomes" id="UP000789920"/>
    </source>
</evidence>
<proteinExistence type="predicted"/>
<reference evidence="1" key="1">
    <citation type="submission" date="2021-06" db="EMBL/GenBank/DDBJ databases">
        <authorList>
            <person name="Kallberg Y."/>
            <person name="Tangrot J."/>
            <person name="Rosling A."/>
        </authorList>
    </citation>
    <scope>NUCLEOTIDE SEQUENCE</scope>
    <source>
        <strain evidence="1">MA461A</strain>
    </source>
</reference>
<comment type="caution">
    <text evidence="1">The sequence shown here is derived from an EMBL/GenBank/DDBJ whole genome shotgun (WGS) entry which is preliminary data.</text>
</comment>